<dbReference type="RefSeq" id="WP_100702297.1">
    <property type="nucleotide sequence ID" value="NZ_MLFP01000002.1"/>
</dbReference>
<reference evidence="1 2" key="1">
    <citation type="submission" date="2017-11" db="EMBL/GenBank/DDBJ databases">
        <title>The genome sequence of Pantoea rodasii DSM 26611.</title>
        <authorList>
            <person name="Gao J."/>
            <person name="Mao X."/>
            <person name="Sun J."/>
        </authorList>
    </citation>
    <scope>NUCLEOTIDE SEQUENCE [LARGE SCALE GENOMIC DNA]</scope>
    <source>
        <strain evidence="1 2">DSM 26611</strain>
    </source>
</reference>
<comment type="caution">
    <text evidence="1">The sequence shown here is derived from an EMBL/GenBank/DDBJ whole genome shotgun (WGS) entry which is preliminary data.</text>
</comment>
<dbReference type="EMBL" id="PIQI01000023">
    <property type="protein sequence ID" value="PJZ04581.1"/>
    <property type="molecule type" value="Genomic_DNA"/>
</dbReference>
<accession>A0A2M9WAM0</accession>
<name>A0A2M9WAM0_9GAMM</name>
<gene>
    <name evidence="1" type="ORF">PRCB_14185</name>
</gene>
<evidence type="ECO:0000313" key="2">
    <source>
        <dbReference type="Proteomes" id="UP000232062"/>
    </source>
</evidence>
<sequence length="117" mass="13346">MQSIIHCDIAVDEDDCEKLQAIIQGNILKIAEALASDLQWYSQNAQLVPDSFKIISIQPLDNNRFKMLYDFKWDLFNPCLDLNETTTQREEVLFQTVPGALVFSVIDNTRPSPADEL</sequence>
<dbReference type="OrthoDB" id="5889969at2"/>
<dbReference type="Proteomes" id="UP000232062">
    <property type="component" value="Unassembled WGS sequence"/>
</dbReference>
<organism evidence="1 2">
    <name type="scientific">Pantoea rodasii</name>
    <dbReference type="NCBI Taxonomy" id="1076549"/>
    <lineage>
        <taxon>Bacteria</taxon>
        <taxon>Pseudomonadati</taxon>
        <taxon>Pseudomonadota</taxon>
        <taxon>Gammaproteobacteria</taxon>
        <taxon>Enterobacterales</taxon>
        <taxon>Erwiniaceae</taxon>
        <taxon>Pantoea</taxon>
    </lineage>
</organism>
<dbReference type="STRING" id="1076549.HA45_03180"/>
<protein>
    <submittedName>
        <fullName evidence="1">Uncharacterized protein</fullName>
    </submittedName>
</protein>
<proteinExistence type="predicted"/>
<keyword evidence="2" id="KW-1185">Reference proteome</keyword>
<evidence type="ECO:0000313" key="1">
    <source>
        <dbReference type="EMBL" id="PJZ04581.1"/>
    </source>
</evidence>
<dbReference type="AlphaFoldDB" id="A0A2M9WAM0"/>